<dbReference type="KEGG" id="asun:KG104_07435"/>
<feature type="transmembrane region" description="Helical" evidence="6">
    <location>
        <begin position="289"/>
        <end position="309"/>
    </location>
</feature>
<feature type="transmembrane region" description="Helical" evidence="6">
    <location>
        <begin position="360"/>
        <end position="385"/>
    </location>
</feature>
<evidence type="ECO:0000259" key="7">
    <source>
        <dbReference type="Pfam" id="PF04932"/>
    </source>
</evidence>
<feature type="region of interest" description="Disordered" evidence="5">
    <location>
        <begin position="1"/>
        <end position="21"/>
    </location>
</feature>
<keyword evidence="9" id="KW-1185">Reference proteome</keyword>
<feature type="transmembrane region" description="Helical" evidence="6">
    <location>
        <begin position="119"/>
        <end position="137"/>
    </location>
</feature>
<evidence type="ECO:0000256" key="4">
    <source>
        <dbReference type="ARBA" id="ARBA00023136"/>
    </source>
</evidence>
<keyword evidence="3 6" id="KW-1133">Transmembrane helix</keyword>
<protein>
    <submittedName>
        <fullName evidence="8">O-antigen ligase family protein</fullName>
    </submittedName>
</protein>
<keyword evidence="2 6" id="KW-0812">Transmembrane</keyword>
<feature type="transmembrane region" description="Helical" evidence="6">
    <location>
        <begin position="87"/>
        <end position="107"/>
    </location>
</feature>
<sequence>MGTGREQQAPVAEGAPQPSEDSYRPVPLLVRVLAFSTFFFPSSMVLAPLGAVGTVPMILAALLLLVWFASALFGLHDPIGVRHPAQIGPIVFLLATCLSYVALYSGWTGPSTVAARASADRWLILILVSTAIALVVAETVRTIGHALVLVRALLGGAYICSAVALVQFQFGTNPVEWLQQVMPGFTYNGGDTTFQQRGALVRVAGTTFSPIELAVVCSMLLPLSIWRGVVDPRGQKWLHWLGTALLVFALALTVSRSGILGFVVAMVVFLPFLPGAARQWALVAVPAGLAILFLSVPGLMGTFAGALAAGGEDPSISTRTNNWPRVVGFFEDRPWLGKGPGNYLPENALHILDNQYLNTLVTMGVVGLLGLCCYFLFSCISAVMAAQLARSSSLRSLAGAVAAGAAVATVCSFTFDSMSFPVFALTFPMFVGLSGAVWLMVAEQKISETGGH</sequence>
<dbReference type="GO" id="GO:0016020">
    <property type="term" value="C:membrane"/>
    <property type="evidence" value="ECO:0007669"/>
    <property type="project" value="UniProtKB-SubCell"/>
</dbReference>
<evidence type="ECO:0000256" key="1">
    <source>
        <dbReference type="ARBA" id="ARBA00004141"/>
    </source>
</evidence>
<evidence type="ECO:0000256" key="6">
    <source>
        <dbReference type="SAM" id="Phobius"/>
    </source>
</evidence>
<feature type="transmembrane region" description="Helical" evidence="6">
    <location>
        <begin position="421"/>
        <end position="441"/>
    </location>
</feature>
<feature type="transmembrane region" description="Helical" evidence="6">
    <location>
        <begin position="259"/>
        <end position="277"/>
    </location>
</feature>
<name>A0A975XM46_9MICC</name>
<dbReference type="PANTHER" id="PTHR37422:SF13">
    <property type="entry name" value="LIPOPOLYSACCHARIDE BIOSYNTHESIS PROTEIN PA4999-RELATED"/>
    <property type="match status" value="1"/>
</dbReference>
<evidence type="ECO:0000256" key="2">
    <source>
        <dbReference type="ARBA" id="ARBA00022692"/>
    </source>
</evidence>
<evidence type="ECO:0000313" key="8">
    <source>
        <dbReference type="EMBL" id="QWQ37551.1"/>
    </source>
</evidence>
<dbReference type="InterPro" id="IPR007016">
    <property type="entry name" value="O-antigen_ligase-rel_domated"/>
</dbReference>
<dbReference type="AlphaFoldDB" id="A0A975XM46"/>
<dbReference type="Proteomes" id="UP000680588">
    <property type="component" value="Chromosome"/>
</dbReference>
<feature type="transmembrane region" description="Helical" evidence="6">
    <location>
        <begin position="149"/>
        <end position="170"/>
    </location>
</feature>
<reference evidence="8" key="1">
    <citation type="submission" date="2021-06" db="EMBL/GenBank/DDBJ databases">
        <title>Novel species in genus Arthrobacter.</title>
        <authorList>
            <person name="Zhang G."/>
        </authorList>
    </citation>
    <scope>NUCLEOTIDE SEQUENCE</scope>
    <source>
        <strain evidence="8">Zg-ZUI122</strain>
    </source>
</reference>
<keyword evidence="4 6" id="KW-0472">Membrane</keyword>
<dbReference type="InterPro" id="IPR051533">
    <property type="entry name" value="WaaL-like"/>
</dbReference>
<evidence type="ECO:0000256" key="3">
    <source>
        <dbReference type="ARBA" id="ARBA00022989"/>
    </source>
</evidence>
<feature type="transmembrane region" description="Helical" evidence="6">
    <location>
        <begin position="55"/>
        <end position="75"/>
    </location>
</feature>
<comment type="subcellular location">
    <subcellularLocation>
        <location evidence="1">Membrane</location>
        <topology evidence="1">Multi-pass membrane protein</topology>
    </subcellularLocation>
</comment>
<feature type="transmembrane region" description="Helical" evidence="6">
    <location>
        <begin position="397"/>
        <end position="415"/>
    </location>
</feature>
<dbReference type="PANTHER" id="PTHR37422">
    <property type="entry name" value="TEICHURONIC ACID BIOSYNTHESIS PROTEIN TUAE"/>
    <property type="match status" value="1"/>
</dbReference>
<dbReference type="Pfam" id="PF04932">
    <property type="entry name" value="Wzy_C"/>
    <property type="match status" value="1"/>
</dbReference>
<dbReference type="GO" id="GO:0016874">
    <property type="term" value="F:ligase activity"/>
    <property type="evidence" value="ECO:0007669"/>
    <property type="project" value="UniProtKB-KW"/>
</dbReference>
<evidence type="ECO:0000256" key="5">
    <source>
        <dbReference type="SAM" id="MobiDB-lite"/>
    </source>
</evidence>
<feature type="transmembrane region" description="Helical" evidence="6">
    <location>
        <begin position="28"/>
        <end position="49"/>
    </location>
</feature>
<proteinExistence type="predicted"/>
<feature type="transmembrane region" description="Helical" evidence="6">
    <location>
        <begin position="207"/>
        <end position="225"/>
    </location>
</feature>
<feature type="domain" description="O-antigen ligase-related" evidence="7">
    <location>
        <begin position="242"/>
        <end position="371"/>
    </location>
</feature>
<accession>A0A975XM46</accession>
<evidence type="ECO:0000313" key="9">
    <source>
        <dbReference type="Proteomes" id="UP000680588"/>
    </source>
</evidence>
<keyword evidence="8" id="KW-0436">Ligase</keyword>
<feature type="transmembrane region" description="Helical" evidence="6">
    <location>
        <begin position="237"/>
        <end position="253"/>
    </location>
</feature>
<gene>
    <name evidence="8" type="ORF">KG104_07435</name>
</gene>
<dbReference type="EMBL" id="CP076456">
    <property type="protein sequence ID" value="QWQ37551.1"/>
    <property type="molecule type" value="Genomic_DNA"/>
</dbReference>
<organism evidence="8 9">
    <name type="scientific">Arthrobacter sunyaminii</name>
    <dbReference type="NCBI Taxonomy" id="2816859"/>
    <lineage>
        <taxon>Bacteria</taxon>
        <taxon>Bacillati</taxon>
        <taxon>Actinomycetota</taxon>
        <taxon>Actinomycetes</taxon>
        <taxon>Micrococcales</taxon>
        <taxon>Micrococcaceae</taxon>
        <taxon>Arthrobacter</taxon>
    </lineage>
</organism>